<sequence length="87" mass="9308">MCEGLRRMAGLSVGWVVVVVMKMVVVVVVEGREGNDDRTGGGCQFCPFLILPLHALCLSSALWLSSSSSSSKNLEFTNAFLSLGDDL</sequence>
<keyword evidence="1" id="KW-1133">Transmembrane helix</keyword>
<protein>
    <submittedName>
        <fullName evidence="2">Uncharacterized protein</fullName>
    </submittedName>
</protein>
<feature type="transmembrane region" description="Helical" evidence="1">
    <location>
        <begin position="41"/>
        <end position="64"/>
    </location>
</feature>
<comment type="caution">
    <text evidence="2">The sequence shown here is derived from an EMBL/GenBank/DDBJ whole genome shotgun (WGS) entry which is preliminary data.</text>
</comment>
<organism evidence="2 3">
    <name type="scientific">Portunus trituberculatus</name>
    <name type="common">Swimming crab</name>
    <name type="synonym">Neptunus trituberculatus</name>
    <dbReference type="NCBI Taxonomy" id="210409"/>
    <lineage>
        <taxon>Eukaryota</taxon>
        <taxon>Metazoa</taxon>
        <taxon>Ecdysozoa</taxon>
        <taxon>Arthropoda</taxon>
        <taxon>Crustacea</taxon>
        <taxon>Multicrustacea</taxon>
        <taxon>Malacostraca</taxon>
        <taxon>Eumalacostraca</taxon>
        <taxon>Eucarida</taxon>
        <taxon>Decapoda</taxon>
        <taxon>Pleocyemata</taxon>
        <taxon>Brachyura</taxon>
        <taxon>Eubrachyura</taxon>
        <taxon>Portunoidea</taxon>
        <taxon>Portunidae</taxon>
        <taxon>Portuninae</taxon>
        <taxon>Portunus</taxon>
    </lineage>
</organism>
<accession>A0A5B7CWE8</accession>
<proteinExistence type="predicted"/>
<keyword evidence="1" id="KW-0812">Transmembrane</keyword>
<dbReference type="EMBL" id="VSRR010000303">
    <property type="protein sequence ID" value="MPC13739.1"/>
    <property type="molecule type" value="Genomic_DNA"/>
</dbReference>
<evidence type="ECO:0000256" key="1">
    <source>
        <dbReference type="SAM" id="Phobius"/>
    </source>
</evidence>
<reference evidence="2 3" key="1">
    <citation type="submission" date="2019-05" db="EMBL/GenBank/DDBJ databases">
        <title>Another draft genome of Portunus trituberculatus and its Hox gene families provides insights of decapod evolution.</title>
        <authorList>
            <person name="Jeong J.-H."/>
            <person name="Song I."/>
            <person name="Kim S."/>
            <person name="Choi T."/>
            <person name="Kim D."/>
            <person name="Ryu S."/>
            <person name="Kim W."/>
        </authorList>
    </citation>
    <scope>NUCLEOTIDE SEQUENCE [LARGE SCALE GENOMIC DNA]</scope>
    <source>
        <tissue evidence="2">Muscle</tissue>
    </source>
</reference>
<keyword evidence="1" id="KW-0472">Membrane</keyword>
<keyword evidence="3" id="KW-1185">Reference proteome</keyword>
<evidence type="ECO:0000313" key="3">
    <source>
        <dbReference type="Proteomes" id="UP000324222"/>
    </source>
</evidence>
<dbReference type="Proteomes" id="UP000324222">
    <property type="component" value="Unassembled WGS sequence"/>
</dbReference>
<gene>
    <name evidence="2" type="ORF">E2C01_006483</name>
</gene>
<name>A0A5B7CWE8_PORTR</name>
<evidence type="ECO:0000313" key="2">
    <source>
        <dbReference type="EMBL" id="MPC13739.1"/>
    </source>
</evidence>
<feature type="transmembrane region" description="Helical" evidence="1">
    <location>
        <begin position="12"/>
        <end position="29"/>
    </location>
</feature>
<dbReference type="AlphaFoldDB" id="A0A5B7CWE8"/>